<dbReference type="InterPro" id="IPR016181">
    <property type="entry name" value="Acyl_CoA_acyltransferase"/>
</dbReference>
<name>A0A135I169_9HYPH</name>
<protein>
    <recommendedName>
        <fullName evidence="1">BioF2-like acetyltransferase domain-containing protein</fullName>
    </recommendedName>
</protein>
<reference evidence="2 3" key="1">
    <citation type="submission" date="2015-11" db="EMBL/GenBank/DDBJ databases">
        <title>Draft genome sequence of Paramesorhizobium deserti A-3-E, a strain highly resistant to diverse beta-lactam antibiotics.</title>
        <authorList>
            <person name="Lv R."/>
            <person name="Yang X."/>
            <person name="Fang N."/>
            <person name="Guo J."/>
            <person name="Luo X."/>
            <person name="Peng F."/>
            <person name="Yang R."/>
            <person name="Cui Y."/>
            <person name="Fang C."/>
            <person name="Song Y."/>
        </authorList>
    </citation>
    <scope>NUCLEOTIDE SEQUENCE [LARGE SCALE GENOMIC DNA]</scope>
    <source>
        <strain evidence="2 3">A-3-E</strain>
    </source>
</reference>
<dbReference type="SUPFAM" id="SSF55729">
    <property type="entry name" value="Acyl-CoA N-acyltransferases (Nat)"/>
    <property type="match status" value="1"/>
</dbReference>
<evidence type="ECO:0000313" key="2">
    <source>
        <dbReference type="EMBL" id="KXF79189.1"/>
    </source>
</evidence>
<keyword evidence="3" id="KW-1185">Reference proteome</keyword>
<evidence type="ECO:0000259" key="1">
    <source>
        <dbReference type="Pfam" id="PF13480"/>
    </source>
</evidence>
<sequence>MEDRAGREEQASTIRRGFDIPISLAHLHAAGQIIPVHLTFAVRVHDRLDDLPVEWPVGGSVSPPEAHYHVFQTRTFIEVWWQTFGQARDARACLVEVCDGAGKPVVFVPLCITASKGAKILSFIDEGSADYNAPILFPVPWEWSKPLAEKLWRDIIAALPAFDVVLLDKMPADVGGLVNPLHLISDGPNDVSCHESDLRRPWEEIDKAQPSRKTLLKKMRALERMAPCQYIIASEKAERDEIISALLQQKQRRFEETLVPGFDAEPEKQAFFEQGTEVFAKAGMLHLSAFKVGDEIVSTLWGLVRGKRYYALMIGFEAGEWAKYSVGRIIYYRTLEWLHRNGFDCMDLGIGDEPWKLEHCEITVPLTKKTEIRTWRGQFYIRRMQTMERLRATQAWQKLRPLKWIVLRAIRKRT</sequence>
<dbReference type="OrthoDB" id="8109718at2"/>
<dbReference type="EMBL" id="LNTU01000001">
    <property type="protein sequence ID" value="KXF79189.1"/>
    <property type="molecule type" value="Genomic_DNA"/>
</dbReference>
<organism evidence="2 3">
    <name type="scientific">Paramesorhizobium deserti</name>
    <dbReference type="NCBI Taxonomy" id="1494590"/>
    <lineage>
        <taxon>Bacteria</taxon>
        <taxon>Pseudomonadati</taxon>
        <taxon>Pseudomonadota</taxon>
        <taxon>Alphaproteobacteria</taxon>
        <taxon>Hyphomicrobiales</taxon>
        <taxon>Phyllobacteriaceae</taxon>
        <taxon>Paramesorhizobium</taxon>
    </lineage>
</organism>
<evidence type="ECO:0000313" key="3">
    <source>
        <dbReference type="Proteomes" id="UP000070107"/>
    </source>
</evidence>
<comment type="caution">
    <text evidence="2">The sequence shown here is derived from an EMBL/GenBank/DDBJ whole genome shotgun (WGS) entry which is preliminary data.</text>
</comment>
<dbReference type="Proteomes" id="UP000070107">
    <property type="component" value="Unassembled WGS sequence"/>
</dbReference>
<dbReference type="InterPro" id="IPR038740">
    <property type="entry name" value="BioF2-like_GNAT_dom"/>
</dbReference>
<proteinExistence type="predicted"/>
<dbReference type="STRING" id="1494590.ATN84_05540"/>
<feature type="domain" description="BioF2-like acetyltransferase" evidence="1">
    <location>
        <begin position="212"/>
        <end position="356"/>
    </location>
</feature>
<gene>
    <name evidence="2" type="ORF">ATN84_05540</name>
</gene>
<dbReference type="AlphaFoldDB" id="A0A135I169"/>
<accession>A0A135I169</accession>
<dbReference type="RefSeq" id="WP_068880526.1">
    <property type="nucleotide sequence ID" value="NZ_LNTU01000001.1"/>
</dbReference>
<dbReference type="Pfam" id="PF13480">
    <property type="entry name" value="Acetyltransf_6"/>
    <property type="match status" value="1"/>
</dbReference>
<dbReference type="Gene3D" id="3.40.630.30">
    <property type="match status" value="1"/>
</dbReference>